<dbReference type="EMBL" id="JAAVJI010000002">
    <property type="protein sequence ID" value="NJP00397.1"/>
    <property type="molecule type" value="Genomic_DNA"/>
</dbReference>
<dbReference type="PANTHER" id="PTHR11102">
    <property type="entry name" value="SEL-1-LIKE PROTEIN"/>
    <property type="match status" value="1"/>
</dbReference>
<dbReference type="PROSITE" id="PS51257">
    <property type="entry name" value="PROKAR_LIPOPROTEIN"/>
    <property type="match status" value="1"/>
</dbReference>
<dbReference type="InterPro" id="IPR050767">
    <property type="entry name" value="Sel1_AlgK"/>
</dbReference>
<keyword evidence="3" id="KW-1185">Reference proteome</keyword>
<comment type="caution">
    <text evidence="2">The sequence shown here is derived from an EMBL/GenBank/DDBJ whole genome shotgun (WGS) entry which is preliminary data.</text>
</comment>
<dbReference type="InterPro" id="IPR011990">
    <property type="entry name" value="TPR-like_helical_dom_sf"/>
</dbReference>
<evidence type="ECO:0000313" key="2">
    <source>
        <dbReference type="EMBL" id="NJP00397.1"/>
    </source>
</evidence>
<sequence length="482" mass="51904">MADTLRHLHRPAVLGLAIALGLAGCAGLPDQRLANEALKNGDVALAQQNYQQLADLGYTDAQVGLADIWVESGDPAQLAKAEATYRAAAATSPRAAARLGKLLAAKPNSTEAERHEAEGLLKQSFASGEGGTLMSLALLYIQYPQSFPNVNAQDKINQWKAAGYPEAGLAQIILYRVKNTYDQNLAEVERICKAALDTSDLCYVELATVYQKQNRTEDQAALIKRLQGAFAAGRVIPARVDAVARIIANPELGTPDPKTAQALLESAADTYPGAYISLAQLQYDYPDLGDVDQLLGYIDKGHDADPSRAELLLGKIYYEGKVVLPDAAKAEVHLKKAIPDQVSAYYYLGQIYRRGYLGMVEPQKAVDNLLTAARRGQNSADFALAQLYFNGRGTKPNPVNAYVFSQLAKAQALTTPQPRPEVLDLAKTIEEQLPPPLLAQAQQLLHQETASRVVAPVPSAPVTDVLGNDDAPQAPVGEDEDL</sequence>
<reference evidence="2 3" key="1">
    <citation type="submission" date="2020-03" db="EMBL/GenBank/DDBJ databases">
        <authorList>
            <person name="Wang L."/>
            <person name="He N."/>
            <person name="Li Y."/>
            <person name="Fang Y."/>
            <person name="Zhang F."/>
        </authorList>
    </citation>
    <scope>NUCLEOTIDE SEQUENCE [LARGE SCALE GENOMIC DNA]</scope>
    <source>
        <strain evidence="3">hsmgli-8</strain>
    </source>
</reference>
<dbReference type="SUPFAM" id="SSF81901">
    <property type="entry name" value="HCP-like"/>
    <property type="match status" value="2"/>
</dbReference>
<dbReference type="PANTHER" id="PTHR11102:SF160">
    <property type="entry name" value="ERAD-ASSOCIATED E3 UBIQUITIN-PROTEIN LIGASE COMPONENT HRD3"/>
    <property type="match status" value="1"/>
</dbReference>
<accession>A0ABX0YDR5</accession>
<protein>
    <submittedName>
        <fullName evidence="2">Sel1 repeat family protein</fullName>
    </submittedName>
</protein>
<evidence type="ECO:0000313" key="3">
    <source>
        <dbReference type="Proteomes" id="UP000746535"/>
    </source>
</evidence>
<dbReference type="InterPro" id="IPR006597">
    <property type="entry name" value="Sel1-like"/>
</dbReference>
<dbReference type="Proteomes" id="UP000746535">
    <property type="component" value="Unassembled WGS sequence"/>
</dbReference>
<proteinExistence type="predicted"/>
<dbReference type="Pfam" id="PF08238">
    <property type="entry name" value="Sel1"/>
    <property type="match status" value="3"/>
</dbReference>
<feature type="region of interest" description="Disordered" evidence="1">
    <location>
        <begin position="460"/>
        <end position="482"/>
    </location>
</feature>
<gene>
    <name evidence="2" type="ORF">HBH25_05920</name>
</gene>
<name>A0ABX0YDR5_9PSED</name>
<dbReference type="Gene3D" id="1.25.40.10">
    <property type="entry name" value="Tetratricopeptide repeat domain"/>
    <property type="match status" value="1"/>
</dbReference>
<organism evidence="2 3">
    <name type="scientific">Pseudomonas quercus</name>
    <dbReference type="NCBI Taxonomy" id="2722792"/>
    <lineage>
        <taxon>Bacteria</taxon>
        <taxon>Pseudomonadati</taxon>
        <taxon>Pseudomonadota</taxon>
        <taxon>Gammaproteobacteria</taxon>
        <taxon>Pseudomonadales</taxon>
        <taxon>Pseudomonadaceae</taxon>
        <taxon>Pseudomonas</taxon>
    </lineage>
</organism>
<dbReference type="SMART" id="SM00671">
    <property type="entry name" value="SEL1"/>
    <property type="match status" value="4"/>
</dbReference>
<evidence type="ECO:0000256" key="1">
    <source>
        <dbReference type="SAM" id="MobiDB-lite"/>
    </source>
</evidence>